<dbReference type="InterPro" id="IPR043128">
    <property type="entry name" value="Rev_trsase/Diguanyl_cyclase"/>
</dbReference>
<dbReference type="Gene3D" id="3.30.70.270">
    <property type="match status" value="1"/>
</dbReference>
<dbReference type="GO" id="GO:0003723">
    <property type="term" value="F:RNA binding"/>
    <property type="evidence" value="ECO:0007669"/>
    <property type="project" value="InterPro"/>
</dbReference>
<sequence length="214" mass="24854">MAWLACWADDPLMSNFVAMRKHVSYFVYGDDVIINVSDVAAERFNNEFLQQFFAKYGIKYTDELKGEQIRKWCTLSESSFLKHHFIPHPCRSGIFTAGLDADSLYDTANWCHKRADLITASKQTTCDALMLAYGRGPDFFEEMRRKLITAWSNKVPGEPLTLYTYDEMDRIRFGYTLNYIIQDLDSAIKKEREYRASCKRQIELASGLTPIMFE</sequence>
<evidence type="ECO:0000256" key="1">
    <source>
        <dbReference type="ARBA" id="ARBA00022484"/>
    </source>
</evidence>
<name>A0AB38ZJS5_9VIRU</name>
<dbReference type="EMBL" id="PP272503">
    <property type="protein sequence ID" value="WZI33179.1"/>
    <property type="molecule type" value="Genomic_RNA"/>
</dbReference>
<evidence type="ECO:0000259" key="7">
    <source>
        <dbReference type="Pfam" id="PF00680"/>
    </source>
</evidence>
<protein>
    <submittedName>
        <fullName evidence="8">ORF2</fullName>
    </submittedName>
</protein>
<keyword evidence="5" id="KW-0378">Hydrolase</keyword>
<proteinExistence type="predicted"/>
<reference evidence="8" key="2">
    <citation type="submission" date="2024-01" db="EMBL/GenBank/DDBJ databases">
        <authorList>
            <person name="Zhang X.-A."/>
            <person name="Zhang J.-T."/>
            <person name="Hu Z.-Y."/>
            <person name="Liu W."/>
        </authorList>
    </citation>
    <scope>NUCLEOTIDE SEQUENCE</scope>
    <source>
        <strain evidence="8">Ifla_2</strain>
    </source>
</reference>
<dbReference type="GO" id="GO:0006351">
    <property type="term" value="P:DNA-templated transcription"/>
    <property type="evidence" value="ECO:0007669"/>
    <property type="project" value="InterPro"/>
</dbReference>
<keyword evidence="1" id="KW-0696">RNA-directed RNA polymerase</keyword>
<keyword evidence="3" id="KW-0548">Nucleotidyltransferase</keyword>
<evidence type="ECO:0000256" key="2">
    <source>
        <dbReference type="ARBA" id="ARBA00022679"/>
    </source>
</evidence>
<dbReference type="Pfam" id="PF00680">
    <property type="entry name" value="RdRP_1"/>
    <property type="match status" value="1"/>
</dbReference>
<organism evidence="8">
    <name type="scientific">Crocidura lasiura iflavirus 2</name>
    <dbReference type="NCBI Taxonomy" id="3139468"/>
    <lineage>
        <taxon>Viruses</taxon>
        <taxon>Riboviria</taxon>
        <taxon>Orthornavirae</taxon>
        <taxon>Pisuviricota</taxon>
        <taxon>Pisoniviricetes</taxon>
        <taxon>Picornavirales</taxon>
        <taxon>Iflaviridae</taxon>
        <taxon>Iflavirus</taxon>
    </lineage>
</organism>
<dbReference type="InterPro" id="IPR043502">
    <property type="entry name" value="DNA/RNA_pol_sf"/>
</dbReference>
<evidence type="ECO:0000313" key="8">
    <source>
        <dbReference type="EMBL" id="WZI33179.1"/>
    </source>
</evidence>
<keyword evidence="6" id="KW-0693">Viral RNA replication</keyword>
<dbReference type="InterPro" id="IPR001205">
    <property type="entry name" value="RNA-dir_pol_C"/>
</dbReference>
<dbReference type="SUPFAM" id="SSF56672">
    <property type="entry name" value="DNA/RNA polymerases"/>
    <property type="match status" value="1"/>
</dbReference>
<keyword evidence="4" id="KW-0547">Nucleotide-binding</keyword>
<evidence type="ECO:0000256" key="3">
    <source>
        <dbReference type="ARBA" id="ARBA00022695"/>
    </source>
</evidence>
<evidence type="ECO:0000256" key="4">
    <source>
        <dbReference type="ARBA" id="ARBA00022741"/>
    </source>
</evidence>
<dbReference type="GO" id="GO:0000166">
    <property type="term" value="F:nucleotide binding"/>
    <property type="evidence" value="ECO:0007669"/>
    <property type="project" value="UniProtKB-KW"/>
</dbReference>
<dbReference type="GO" id="GO:0003968">
    <property type="term" value="F:RNA-directed RNA polymerase activity"/>
    <property type="evidence" value="ECO:0007669"/>
    <property type="project" value="UniProtKB-KW"/>
</dbReference>
<evidence type="ECO:0000256" key="5">
    <source>
        <dbReference type="ARBA" id="ARBA00022801"/>
    </source>
</evidence>
<evidence type="ECO:0000256" key="6">
    <source>
        <dbReference type="ARBA" id="ARBA00022953"/>
    </source>
</evidence>
<dbReference type="GO" id="GO:0016787">
    <property type="term" value="F:hydrolase activity"/>
    <property type="evidence" value="ECO:0007669"/>
    <property type="project" value="UniProtKB-KW"/>
</dbReference>
<feature type="domain" description="RNA-directed RNA polymerase C-terminal" evidence="7">
    <location>
        <begin position="17"/>
        <end position="144"/>
    </location>
</feature>
<reference evidence="8" key="1">
    <citation type="journal article" date="2024" name="NPJ Biofilms Microbiomes">
        <title>Decoding the RNA viromes in shrew lungs along the eastern coast of China.</title>
        <authorList>
            <person name="Zhang J.T."/>
            <person name="Hu Z.Y."/>
            <person name="Tang F."/>
            <person name="Liu Y.T."/>
            <person name="Tan W.L."/>
            <person name="Ma X.F."/>
            <person name="Zhang Y.F."/>
            <person name="Si G.Q."/>
            <person name="Zhang L."/>
            <person name="Zhang M.Q."/>
            <person name="Peng C."/>
            <person name="Fu B.K."/>
            <person name="Fang L.Q."/>
            <person name="Zhang X.A."/>
            <person name="Liu W."/>
        </authorList>
    </citation>
    <scope>NUCLEOTIDE SEQUENCE</scope>
    <source>
        <strain evidence="8">Ifla_2</strain>
    </source>
</reference>
<accession>A0AB38ZJS5</accession>
<keyword evidence="2" id="KW-0808">Transferase</keyword>